<dbReference type="EMBL" id="BNAT01000043">
    <property type="protein sequence ID" value="GHE56119.1"/>
    <property type="molecule type" value="Genomic_DNA"/>
</dbReference>
<name>A0A918ZKC9_9ACTN</name>
<comment type="caution">
    <text evidence="3">The sequence shown here is derived from an EMBL/GenBank/DDBJ whole genome shotgun (WGS) entry which is preliminary data.</text>
</comment>
<dbReference type="RefSeq" id="WP_189787234.1">
    <property type="nucleotide sequence ID" value="NZ_BNAT01000043.1"/>
</dbReference>
<keyword evidence="2" id="KW-0812">Transmembrane</keyword>
<organism evidence="3 4">
    <name type="scientific">Streptomyces capitiformicae</name>
    <dbReference type="NCBI Taxonomy" id="2014920"/>
    <lineage>
        <taxon>Bacteria</taxon>
        <taxon>Bacillati</taxon>
        <taxon>Actinomycetota</taxon>
        <taxon>Actinomycetes</taxon>
        <taxon>Kitasatosporales</taxon>
        <taxon>Streptomycetaceae</taxon>
        <taxon>Streptomyces</taxon>
    </lineage>
</organism>
<reference evidence="3" key="1">
    <citation type="journal article" date="2014" name="Int. J. Syst. Evol. Microbiol.">
        <title>Complete genome sequence of Corynebacterium casei LMG S-19264T (=DSM 44701T), isolated from a smear-ripened cheese.</title>
        <authorList>
            <consortium name="US DOE Joint Genome Institute (JGI-PGF)"/>
            <person name="Walter F."/>
            <person name="Albersmeier A."/>
            <person name="Kalinowski J."/>
            <person name="Ruckert C."/>
        </authorList>
    </citation>
    <scope>NUCLEOTIDE SEQUENCE</scope>
    <source>
        <strain evidence="3">CGMCC 4.7403</strain>
    </source>
</reference>
<evidence type="ECO:0000313" key="3">
    <source>
        <dbReference type="EMBL" id="GHE56119.1"/>
    </source>
</evidence>
<evidence type="ECO:0000313" key="4">
    <source>
        <dbReference type="Proteomes" id="UP000603227"/>
    </source>
</evidence>
<accession>A0A918ZKC9</accession>
<proteinExistence type="predicted"/>
<sequence length="417" mass="44986">MTTGTPLHWHVIALAKPDKPLMTKILVAVVALLVLFLLLRYFVRKHGGWRRCRRRVARELTLTRHAFGEPLRAFRRHRRGVRTLARHLCDPRAGLLVRRLLDAAGAALGDVPGAFPYGLRTEPGGVSVQIAARRLPEPPAPWEADELPGPQSWYLELDRLEDGAALPGAVSRGGARMRPLPVAVGMADDACVHLDLAAGPRMITVEGDSAARTRLFHALAAQLDRPGSGASVTLTDGVHPHFHGERLETVLRELEDTPLAEPEETVTATTRAVVCAAPTREQARRLGALTASGAVVCLVDGPVPGHSWALRVDARGRVTSPELGLHADCGPLGRAVAAAVRADRRRARRAPERHRPTEQALEPRVQPEQQAARSPELVEEPVPPAPVPALTVTGADLLSEPATARTRPAQASSTDEQ</sequence>
<dbReference type="AlphaFoldDB" id="A0A918ZKC9"/>
<feature type="region of interest" description="Disordered" evidence="1">
    <location>
        <begin position="343"/>
        <end position="417"/>
    </location>
</feature>
<reference evidence="3" key="2">
    <citation type="submission" date="2020-09" db="EMBL/GenBank/DDBJ databases">
        <authorList>
            <person name="Sun Q."/>
            <person name="Zhou Y."/>
        </authorList>
    </citation>
    <scope>NUCLEOTIDE SEQUENCE</scope>
    <source>
        <strain evidence="3">CGMCC 4.7403</strain>
    </source>
</reference>
<keyword evidence="2" id="KW-1133">Transmembrane helix</keyword>
<evidence type="ECO:0000256" key="2">
    <source>
        <dbReference type="SAM" id="Phobius"/>
    </source>
</evidence>
<keyword evidence="4" id="KW-1185">Reference proteome</keyword>
<gene>
    <name evidence="3" type="ORF">GCM10017771_78760</name>
</gene>
<protein>
    <submittedName>
        <fullName evidence="3">Uncharacterized protein</fullName>
    </submittedName>
</protein>
<keyword evidence="2" id="KW-0472">Membrane</keyword>
<feature type="transmembrane region" description="Helical" evidence="2">
    <location>
        <begin position="25"/>
        <end position="43"/>
    </location>
</feature>
<evidence type="ECO:0000256" key="1">
    <source>
        <dbReference type="SAM" id="MobiDB-lite"/>
    </source>
</evidence>
<dbReference type="Proteomes" id="UP000603227">
    <property type="component" value="Unassembled WGS sequence"/>
</dbReference>